<organism evidence="1 2">
    <name type="scientific">Rhodococcoides kyotonense</name>
    <dbReference type="NCBI Taxonomy" id="398843"/>
    <lineage>
        <taxon>Bacteria</taxon>
        <taxon>Bacillati</taxon>
        <taxon>Actinomycetota</taxon>
        <taxon>Actinomycetes</taxon>
        <taxon>Mycobacteriales</taxon>
        <taxon>Nocardiaceae</taxon>
        <taxon>Rhodococcoides</taxon>
    </lineage>
</organism>
<proteinExistence type="predicted"/>
<reference evidence="1 2" key="1">
    <citation type="submission" date="2016-03" db="EMBL/GenBank/DDBJ databases">
        <title>Genome sequence of Rhodococcus kyotonensis KB10.</title>
        <authorList>
            <person name="Jeong H."/>
            <person name="Hong C.E."/>
            <person name="Jo S.H."/>
            <person name="Park J.M."/>
        </authorList>
    </citation>
    <scope>NUCLEOTIDE SEQUENCE [LARGE SCALE GENOMIC DNA]</scope>
    <source>
        <strain evidence="1 2">KB10</strain>
    </source>
</reference>
<dbReference type="EMBL" id="LVHI01000023">
    <property type="protein sequence ID" value="OAK52956.1"/>
    <property type="molecule type" value="Genomic_DNA"/>
</dbReference>
<accession>A0A177YBQ1</accession>
<dbReference type="RefSeq" id="WP_068429194.1">
    <property type="nucleotide sequence ID" value="NZ_LVHI01000023.1"/>
</dbReference>
<protein>
    <submittedName>
        <fullName evidence="1">Uncharacterized protein</fullName>
    </submittedName>
</protein>
<gene>
    <name evidence="1" type="ORF">A3K89_08560</name>
</gene>
<dbReference type="Proteomes" id="UP000077519">
    <property type="component" value="Unassembled WGS sequence"/>
</dbReference>
<evidence type="ECO:0000313" key="1">
    <source>
        <dbReference type="EMBL" id="OAK52956.1"/>
    </source>
</evidence>
<sequence>MLDLETGQFPHVDGPDDDVLTEFGISREGFVTRLREILLQDSPPEGLHDADVATLLAACS</sequence>
<comment type="caution">
    <text evidence="1">The sequence shown here is derived from an EMBL/GenBank/DDBJ whole genome shotgun (WGS) entry which is preliminary data.</text>
</comment>
<name>A0A177YBQ1_9NOCA</name>
<keyword evidence="2" id="KW-1185">Reference proteome</keyword>
<dbReference type="AlphaFoldDB" id="A0A177YBQ1"/>
<evidence type="ECO:0000313" key="2">
    <source>
        <dbReference type="Proteomes" id="UP000077519"/>
    </source>
</evidence>